<dbReference type="Proteomes" id="UP000236333">
    <property type="component" value="Unassembled WGS sequence"/>
</dbReference>
<sequence>MKLVNVFCIYGYCLTIYVPVSIACVVPIDWLRWVLVMSATALSAGFLFMNFRATIYSAAPARCGEGGARVCS</sequence>
<dbReference type="GO" id="GO:0031267">
    <property type="term" value="F:small GTPase binding"/>
    <property type="evidence" value="ECO:0007669"/>
    <property type="project" value="InterPro"/>
</dbReference>
<keyword evidence="3" id="KW-1185">Reference proteome</keyword>
<dbReference type="GO" id="GO:0016192">
    <property type="term" value="P:vesicle-mediated transport"/>
    <property type="evidence" value="ECO:0007669"/>
    <property type="project" value="InterPro"/>
</dbReference>
<evidence type="ECO:0000256" key="1">
    <source>
        <dbReference type="SAM" id="Phobius"/>
    </source>
</evidence>
<reference evidence="2 3" key="1">
    <citation type="journal article" date="2017" name="Mol. Biol. Evol.">
        <title>The 4-celled Tetrabaena socialis nuclear genome reveals the essential components for genetic control of cell number at the origin of multicellularity in the volvocine lineage.</title>
        <authorList>
            <person name="Featherston J."/>
            <person name="Arakaki Y."/>
            <person name="Hanschen E.R."/>
            <person name="Ferris P.J."/>
            <person name="Michod R.E."/>
            <person name="Olson B.J.S.C."/>
            <person name="Nozaki H."/>
            <person name="Durand P.M."/>
        </authorList>
    </citation>
    <scope>NUCLEOTIDE SEQUENCE [LARGE SCALE GENOMIC DNA]</scope>
    <source>
        <strain evidence="2 3">NIES-571</strain>
    </source>
</reference>
<dbReference type="GO" id="GO:0005794">
    <property type="term" value="C:Golgi apparatus"/>
    <property type="evidence" value="ECO:0007669"/>
    <property type="project" value="InterPro"/>
</dbReference>
<dbReference type="InterPro" id="IPR039765">
    <property type="entry name" value="Yip5/YIPF1/YIPF2"/>
</dbReference>
<dbReference type="PANTHER" id="PTHR12822:SF2">
    <property type="entry name" value="PROTEIN YIPF"/>
    <property type="match status" value="1"/>
</dbReference>
<feature type="transmembrane region" description="Helical" evidence="1">
    <location>
        <begin position="7"/>
        <end position="28"/>
    </location>
</feature>
<dbReference type="OrthoDB" id="10256463at2759"/>
<evidence type="ECO:0000313" key="3">
    <source>
        <dbReference type="Proteomes" id="UP000236333"/>
    </source>
</evidence>
<feature type="transmembrane region" description="Helical" evidence="1">
    <location>
        <begin position="34"/>
        <end position="51"/>
    </location>
</feature>
<dbReference type="EMBL" id="PGGS01000873">
    <property type="protein sequence ID" value="PNH01512.1"/>
    <property type="molecule type" value="Genomic_DNA"/>
</dbReference>
<dbReference type="PROSITE" id="PS51257">
    <property type="entry name" value="PROKAR_LIPOPROTEIN"/>
    <property type="match status" value="1"/>
</dbReference>
<organism evidence="2 3">
    <name type="scientific">Tetrabaena socialis</name>
    <dbReference type="NCBI Taxonomy" id="47790"/>
    <lineage>
        <taxon>Eukaryota</taxon>
        <taxon>Viridiplantae</taxon>
        <taxon>Chlorophyta</taxon>
        <taxon>core chlorophytes</taxon>
        <taxon>Chlorophyceae</taxon>
        <taxon>CS clade</taxon>
        <taxon>Chlamydomonadales</taxon>
        <taxon>Tetrabaenaceae</taxon>
        <taxon>Tetrabaena</taxon>
    </lineage>
</organism>
<protein>
    <submittedName>
        <fullName evidence="2">Protein YIPF1</fullName>
    </submittedName>
</protein>
<name>A0A2J7ZML5_9CHLO</name>
<keyword evidence="1" id="KW-1133">Transmembrane helix</keyword>
<dbReference type="AlphaFoldDB" id="A0A2J7ZML5"/>
<dbReference type="PANTHER" id="PTHR12822">
    <property type="entry name" value="PROTEIN YIPF"/>
    <property type="match status" value="1"/>
</dbReference>
<comment type="caution">
    <text evidence="2">The sequence shown here is derived from an EMBL/GenBank/DDBJ whole genome shotgun (WGS) entry which is preliminary data.</text>
</comment>
<gene>
    <name evidence="2" type="ORF">TSOC_012592</name>
</gene>
<keyword evidence="1" id="KW-0472">Membrane</keyword>
<keyword evidence="1" id="KW-0812">Transmembrane</keyword>
<evidence type="ECO:0000313" key="2">
    <source>
        <dbReference type="EMBL" id="PNH01512.1"/>
    </source>
</evidence>
<accession>A0A2J7ZML5</accession>
<proteinExistence type="predicted"/>